<feature type="domain" description="N,N-dimethylformamidase beta subunit-like C-terminal" evidence="1">
    <location>
        <begin position="33"/>
        <end position="404"/>
    </location>
</feature>
<proteinExistence type="predicted"/>
<reference evidence="2 3" key="1">
    <citation type="submission" date="2016-01" db="EMBL/GenBank/DDBJ databases">
        <title>The new phylogeny of the genus Mycobacterium.</title>
        <authorList>
            <person name="Tarcisio F."/>
            <person name="Conor M."/>
            <person name="Antonella G."/>
            <person name="Elisabetta G."/>
            <person name="Giulia F.S."/>
            <person name="Sara T."/>
            <person name="Anna F."/>
            <person name="Clotilde B."/>
            <person name="Roberto B."/>
            <person name="Veronica D.S."/>
            <person name="Fabio R."/>
            <person name="Monica P."/>
            <person name="Olivier J."/>
            <person name="Enrico T."/>
            <person name="Nicola S."/>
        </authorList>
    </citation>
    <scope>NUCLEOTIDE SEQUENCE [LARGE SCALE GENOMIC DNA]</scope>
    <source>
        <strain evidence="2 3">DSM 44803</strain>
    </source>
</reference>
<dbReference type="InterPro" id="IPR029062">
    <property type="entry name" value="Class_I_gatase-like"/>
</dbReference>
<keyword evidence="3" id="KW-1185">Reference proteome</keyword>
<dbReference type="Pfam" id="PF20254">
    <property type="entry name" value="DMFA2_C"/>
    <property type="match status" value="1"/>
</dbReference>
<protein>
    <recommendedName>
        <fullName evidence="1">N,N-dimethylformamidase beta subunit-like C-terminal domain-containing protein</fullName>
    </recommendedName>
</protein>
<sequence length="602" mass="65236">MLYVSTTESRYRVAFFRVGLQTVHLGTSSPRRGYDLPPGLPEQDWGWPSEEFDIPGGWPGGVYLAVITAADVVNPPDEAPAIDARSGRALFVVRKQAGDTSPILYKLAWATYHAYNASGGGSMYHTASFVPAASTTVLTTRRPGGGTGGQLSFPEVDDVYDASTPREGFAHWDLPMIRWLEREGVAVDFCTDLDLHRDPDVLAGYRLLLSVGHDEYWSARMRQAVQRFVAAGGNVAFFSGNTSWWRIDLADNGDMTCVHPPVSHPQGGQWWRSVPENAMTGVSYRHGGGWWDGPRDPVGYTVQHAGHWVYEGLGLRSGDTFGAEERLIGYECDGATLERGPGGDLRAAGTDGTPPQLAVLGVAHLGEGWQDRPAGADANAVLGVYSATGTVFSCGTTDWPRVLEQGNAVVAGVTRNVLRKLAHRGVRVLGPFPARHRYCLAVAGQPATFHVALHRPLRDGTRFSWTVAVGDRPAEPIDGGLRCDTTIPDGPGLLTITVLVEDAEEQVFGWTSIPVLSRQQAAQVDVLCGLRDLVIAAVPALKPTAEVGVGNRPFGDPRWDPVRDGLRKPMAPNTFREILIRADQLARIVEPFTHQATGEEAR</sequence>
<comment type="caution">
    <text evidence="2">The sequence shown here is derived from an EMBL/GenBank/DDBJ whole genome shotgun (WGS) entry which is preliminary data.</text>
</comment>
<dbReference type="Proteomes" id="UP000193781">
    <property type="component" value="Unassembled WGS sequence"/>
</dbReference>
<dbReference type="EMBL" id="LQPH01000020">
    <property type="protein sequence ID" value="ORW34405.1"/>
    <property type="molecule type" value="Genomic_DNA"/>
</dbReference>
<dbReference type="Gene3D" id="3.40.50.880">
    <property type="match status" value="1"/>
</dbReference>
<name>A0A1X2A0J2_9MYCO</name>
<dbReference type="AlphaFoldDB" id="A0A1X2A0J2"/>
<dbReference type="InterPro" id="IPR046540">
    <property type="entry name" value="DMFA2_C"/>
</dbReference>
<organism evidence="2 3">
    <name type="scientific">Mycobacterium nebraskense</name>
    <dbReference type="NCBI Taxonomy" id="244292"/>
    <lineage>
        <taxon>Bacteria</taxon>
        <taxon>Bacillati</taxon>
        <taxon>Actinomycetota</taxon>
        <taxon>Actinomycetes</taxon>
        <taxon>Mycobacteriales</taxon>
        <taxon>Mycobacteriaceae</taxon>
        <taxon>Mycobacterium</taxon>
    </lineage>
</organism>
<evidence type="ECO:0000259" key="1">
    <source>
        <dbReference type="Pfam" id="PF20254"/>
    </source>
</evidence>
<dbReference type="SUPFAM" id="SSF52317">
    <property type="entry name" value="Class I glutamine amidotransferase-like"/>
    <property type="match status" value="1"/>
</dbReference>
<evidence type="ECO:0000313" key="2">
    <source>
        <dbReference type="EMBL" id="ORW34405.1"/>
    </source>
</evidence>
<accession>A0A1X2A0J2</accession>
<gene>
    <name evidence="2" type="ORF">AWC17_24145</name>
</gene>
<evidence type="ECO:0000313" key="3">
    <source>
        <dbReference type="Proteomes" id="UP000193781"/>
    </source>
</evidence>